<dbReference type="EMBL" id="QGKW02000007">
    <property type="protein sequence ID" value="KAF2618784.1"/>
    <property type="molecule type" value="Genomic_DNA"/>
</dbReference>
<reference evidence="1" key="1">
    <citation type="submission" date="2019-12" db="EMBL/GenBank/DDBJ databases">
        <title>Genome sequencing and annotation of Brassica cretica.</title>
        <authorList>
            <person name="Studholme D.J."/>
            <person name="Sarris P.F."/>
        </authorList>
    </citation>
    <scope>NUCLEOTIDE SEQUENCE</scope>
    <source>
        <strain evidence="1">PFS-001/15</strain>
        <tissue evidence="1">Leaf</tissue>
    </source>
</reference>
<sequence>MLINLYWSDSMSIDQLPYGKKRCVPPCELTCRHKLLGMRDWPKEPFVCRNLIDVKRILSIFPLETTVTLQDVNILLGLRVDGPAVTCTTKYNWADLCEDLLGIRPVSGDLHG</sequence>
<evidence type="ECO:0000313" key="1">
    <source>
        <dbReference type="EMBL" id="KAF2618784.1"/>
    </source>
</evidence>
<organism evidence="1 2">
    <name type="scientific">Brassica cretica</name>
    <name type="common">Mustard</name>
    <dbReference type="NCBI Taxonomy" id="69181"/>
    <lineage>
        <taxon>Eukaryota</taxon>
        <taxon>Viridiplantae</taxon>
        <taxon>Streptophyta</taxon>
        <taxon>Embryophyta</taxon>
        <taxon>Tracheophyta</taxon>
        <taxon>Spermatophyta</taxon>
        <taxon>Magnoliopsida</taxon>
        <taxon>eudicotyledons</taxon>
        <taxon>Gunneridae</taxon>
        <taxon>Pentapetalae</taxon>
        <taxon>rosids</taxon>
        <taxon>malvids</taxon>
        <taxon>Brassicales</taxon>
        <taxon>Brassicaceae</taxon>
        <taxon>Brassiceae</taxon>
        <taxon>Brassica</taxon>
    </lineage>
</organism>
<comment type="caution">
    <text evidence="1">The sequence shown here is derived from an EMBL/GenBank/DDBJ whole genome shotgun (WGS) entry which is preliminary data.</text>
</comment>
<gene>
    <name evidence="1" type="ORF">F2Q68_00038765</name>
</gene>
<name>A0A8S9MF24_BRACR</name>
<protein>
    <recommendedName>
        <fullName evidence="3">Aminotransferase-like plant mobile domain-containing protein</fullName>
    </recommendedName>
</protein>
<dbReference type="AlphaFoldDB" id="A0A8S9MF24"/>
<accession>A0A8S9MF24</accession>
<proteinExistence type="predicted"/>
<dbReference type="Proteomes" id="UP000712281">
    <property type="component" value="Unassembled WGS sequence"/>
</dbReference>
<evidence type="ECO:0000313" key="2">
    <source>
        <dbReference type="Proteomes" id="UP000712281"/>
    </source>
</evidence>
<evidence type="ECO:0008006" key="3">
    <source>
        <dbReference type="Google" id="ProtNLM"/>
    </source>
</evidence>